<proteinExistence type="predicted"/>
<dbReference type="Proteomes" id="UP001162156">
    <property type="component" value="Unassembled WGS sequence"/>
</dbReference>
<organism evidence="1 2">
    <name type="scientific">Rhamnusium bicolor</name>
    <dbReference type="NCBI Taxonomy" id="1586634"/>
    <lineage>
        <taxon>Eukaryota</taxon>
        <taxon>Metazoa</taxon>
        <taxon>Ecdysozoa</taxon>
        <taxon>Arthropoda</taxon>
        <taxon>Hexapoda</taxon>
        <taxon>Insecta</taxon>
        <taxon>Pterygota</taxon>
        <taxon>Neoptera</taxon>
        <taxon>Endopterygota</taxon>
        <taxon>Coleoptera</taxon>
        <taxon>Polyphaga</taxon>
        <taxon>Cucujiformia</taxon>
        <taxon>Chrysomeloidea</taxon>
        <taxon>Cerambycidae</taxon>
        <taxon>Lepturinae</taxon>
        <taxon>Rhagiini</taxon>
        <taxon>Rhamnusium</taxon>
    </lineage>
</organism>
<evidence type="ECO:0000313" key="2">
    <source>
        <dbReference type="Proteomes" id="UP001162156"/>
    </source>
</evidence>
<dbReference type="AlphaFoldDB" id="A0AAV8ZIZ3"/>
<comment type="caution">
    <text evidence="1">The sequence shown here is derived from an EMBL/GenBank/DDBJ whole genome shotgun (WGS) entry which is preliminary data.</text>
</comment>
<evidence type="ECO:0000313" key="1">
    <source>
        <dbReference type="EMBL" id="KAJ8965002.1"/>
    </source>
</evidence>
<gene>
    <name evidence="1" type="ORF">NQ314_004400</name>
</gene>
<reference evidence="1" key="1">
    <citation type="journal article" date="2023" name="Insect Mol. Biol.">
        <title>Genome sequencing provides insights into the evolution of gene families encoding plant cell wall-degrading enzymes in longhorned beetles.</title>
        <authorList>
            <person name="Shin N.R."/>
            <person name="Okamura Y."/>
            <person name="Kirsch R."/>
            <person name="Pauchet Y."/>
        </authorList>
    </citation>
    <scope>NUCLEOTIDE SEQUENCE</scope>
    <source>
        <strain evidence="1">RBIC_L_NR</strain>
    </source>
</reference>
<name>A0AAV8ZIZ3_9CUCU</name>
<sequence length="94" mass="10487">MVSYSLIKCNNPNTTILSFSIGFPTCYIPPLPNSLCRYNTCGLSKCTATTIEDRVHTVECNSNCKGGNPVKTFTLHKCLVRWLNQKPCRLCSII</sequence>
<keyword evidence="2" id="KW-1185">Reference proteome</keyword>
<protein>
    <submittedName>
        <fullName evidence="1">Uncharacterized protein</fullName>
    </submittedName>
</protein>
<dbReference type="EMBL" id="JANEYF010001281">
    <property type="protein sequence ID" value="KAJ8965002.1"/>
    <property type="molecule type" value="Genomic_DNA"/>
</dbReference>
<accession>A0AAV8ZIZ3</accession>